<dbReference type="PANTHER" id="PTHR24300:SF375">
    <property type="entry name" value="CYTOCHROME P450 FAMILY"/>
    <property type="match status" value="1"/>
</dbReference>
<dbReference type="GO" id="GO:0005506">
    <property type="term" value="F:iron ion binding"/>
    <property type="evidence" value="ECO:0007669"/>
    <property type="project" value="InterPro"/>
</dbReference>
<comment type="cofactor">
    <cofactor evidence="4">
        <name>heme</name>
        <dbReference type="ChEBI" id="CHEBI:30413"/>
    </cofactor>
</comment>
<name>A0AAE0Y9R8_9GAST</name>
<dbReference type="GO" id="GO:0005737">
    <property type="term" value="C:cytoplasm"/>
    <property type="evidence" value="ECO:0007669"/>
    <property type="project" value="TreeGrafter"/>
</dbReference>
<dbReference type="InterPro" id="IPR050182">
    <property type="entry name" value="Cytochrome_P450_fam2"/>
</dbReference>
<comment type="similarity">
    <text evidence="1">Belongs to the cytochrome P450 family.</text>
</comment>
<evidence type="ECO:0000313" key="6">
    <source>
        <dbReference type="Proteomes" id="UP001283361"/>
    </source>
</evidence>
<evidence type="ECO:0008006" key="7">
    <source>
        <dbReference type="Google" id="ProtNLM"/>
    </source>
</evidence>
<keyword evidence="2 4" id="KW-0479">Metal-binding</keyword>
<accession>A0AAE0Y9R8</accession>
<protein>
    <recommendedName>
        <fullName evidence="7">Cytochrome P450</fullName>
    </recommendedName>
</protein>
<dbReference type="InterPro" id="IPR002401">
    <property type="entry name" value="Cyt_P450_E_grp-I"/>
</dbReference>
<evidence type="ECO:0000313" key="5">
    <source>
        <dbReference type="EMBL" id="KAK3737811.1"/>
    </source>
</evidence>
<dbReference type="Pfam" id="PF00067">
    <property type="entry name" value="p450"/>
    <property type="match status" value="1"/>
</dbReference>
<dbReference type="GO" id="GO:0006082">
    <property type="term" value="P:organic acid metabolic process"/>
    <property type="evidence" value="ECO:0007669"/>
    <property type="project" value="TreeGrafter"/>
</dbReference>
<evidence type="ECO:0000256" key="4">
    <source>
        <dbReference type="PIRSR" id="PIRSR602401-1"/>
    </source>
</evidence>
<feature type="binding site" description="axial binding residue" evidence="4">
    <location>
        <position position="38"/>
    </location>
    <ligand>
        <name>heme</name>
        <dbReference type="ChEBI" id="CHEBI:30413"/>
    </ligand>
    <ligandPart>
        <name>Fe</name>
        <dbReference type="ChEBI" id="CHEBI:18248"/>
    </ligandPart>
</feature>
<organism evidence="5 6">
    <name type="scientific">Elysia crispata</name>
    <name type="common">lettuce slug</name>
    <dbReference type="NCBI Taxonomy" id="231223"/>
    <lineage>
        <taxon>Eukaryota</taxon>
        <taxon>Metazoa</taxon>
        <taxon>Spiralia</taxon>
        <taxon>Lophotrochozoa</taxon>
        <taxon>Mollusca</taxon>
        <taxon>Gastropoda</taxon>
        <taxon>Heterobranchia</taxon>
        <taxon>Euthyneura</taxon>
        <taxon>Panpulmonata</taxon>
        <taxon>Sacoglossa</taxon>
        <taxon>Placobranchoidea</taxon>
        <taxon>Plakobranchidae</taxon>
        <taxon>Elysia</taxon>
    </lineage>
</organism>
<dbReference type="Proteomes" id="UP001283361">
    <property type="component" value="Unassembled WGS sequence"/>
</dbReference>
<dbReference type="InterPro" id="IPR001128">
    <property type="entry name" value="Cyt_P450"/>
</dbReference>
<dbReference type="EMBL" id="JAWDGP010006613">
    <property type="protein sequence ID" value="KAK3737811.1"/>
    <property type="molecule type" value="Genomic_DNA"/>
</dbReference>
<evidence type="ECO:0000256" key="2">
    <source>
        <dbReference type="ARBA" id="ARBA00022723"/>
    </source>
</evidence>
<dbReference type="PANTHER" id="PTHR24300">
    <property type="entry name" value="CYTOCHROME P450 508A4-RELATED"/>
    <property type="match status" value="1"/>
</dbReference>
<evidence type="ECO:0000256" key="1">
    <source>
        <dbReference type="ARBA" id="ARBA00010617"/>
    </source>
</evidence>
<dbReference type="AlphaFoldDB" id="A0AAE0Y9R8"/>
<dbReference type="Gene3D" id="1.10.630.10">
    <property type="entry name" value="Cytochrome P450"/>
    <property type="match status" value="1"/>
</dbReference>
<keyword evidence="6" id="KW-1185">Reference proteome</keyword>
<proteinExistence type="inferred from homology"/>
<sequence>MSFCVGWYSFVEAFMSFCVSEYSFVEAFMPFCVGRRMCLGEALANMELFLFISSLIQRFELLPATPGRPPTVKPVDAIVSGPGQFFISFRERTSHQS</sequence>
<evidence type="ECO:0000256" key="3">
    <source>
        <dbReference type="ARBA" id="ARBA00023004"/>
    </source>
</evidence>
<dbReference type="GO" id="GO:0020037">
    <property type="term" value="F:heme binding"/>
    <property type="evidence" value="ECO:0007669"/>
    <property type="project" value="InterPro"/>
</dbReference>
<keyword evidence="4" id="KW-0349">Heme</keyword>
<gene>
    <name evidence="5" type="ORF">RRG08_063217</name>
</gene>
<dbReference type="PRINTS" id="PR00463">
    <property type="entry name" value="EP450I"/>
</dbReference>
<dbReference type="GO" id="GO:0016712">
    <property type="term" value="F:oxidoreductase activity, acting on paired donors, with incorporation or reduction of molecular oxygen, reduced flavin or flavoprotein as one donor, and incorporation of one atom of oxygen"/>
    <property type="evidence" value="ECO:0007669"/>
    <property type="project" value="TreeGrafter"/>
</dbReference>
<comment type="caution">
    <text evidence="5">The sequence shown here is derived from an EMBL/GenBank/DDBJ whole genome shotgun (WGS) entry which is preliminary data.</text>
</comment>
<reference evidence="5" key="1">
    <citation type="journal article" date="2023" name="G3 (Bethesda)">
        <title>A reference genome for the long-term kleptoplast-retaining sea slug Elysia crispata morphotype clarki.</title>
        <authorList>
            <person name="Eastman K.E."/>
            <person name="Pendleton A.L."/>
            <person name="Shaikh M.A."/>
            <person name="Suttiyut T."/>
            <person name="Ogas R."/>
            <person name="Tomko P."/>
            <person name="Gavelis G."/>
            <person name="Widhalm J.R."/>
            <person name="Wisecaver J.H."/>
        </authorList>
    </citation>
    <scope>NUCLEOTIDE SEQUENCE</scope>
    <source>
        <strain evidence="5">ECLA1</strain>
    </source>
</reference>
<keyword evidence="3 4" id="KW-0408">Iron</keyword>
<dbReference type="InterPro" id="IPR036396">
    <property type="entry name" value="Cyt_P450_sf"/>
</dbReference>
<dbReference type="GO" id="GO:0006805">
    <property type="term" value="P:xenobiotic metabolic process"/>
    <property type="evidence" value="ECO:0007669"/>
    <property type="project" value="TreeGrafter"/>
</dbReference>
<dbReference type="SUPFAM" id="SSF48264">
    <property type="entry name" value="Cytochrome P450"/>
    <property type="match status" value="1"/>
</dbReference>